<keyword evidence="3" id="KW-0731">Sigma factor</keyword>
<dbReference type="PANTHER" id="PTHR43133">
    <property type="entry name" value="RNA POLYMERASE ECF-TYPE SIGMA FACTO"/>
    <property type="match status" value="1"/>
</dbReference>
<dbReference type="SUPFAM" id="SSF88659">
    <property type="entry name" value="Sigma3 and sigma4 domains of RNA polymerase sigma factors"/>
    <property type="match status" value="1"/>
</dbReference>
<feature type="domain" description="RNA polymerase sigma factor 70 region 4 type 2" evidence="6">
    <location>
        <begin position="123"/>
        <end position="173"/>
    </location>
</feature>
<dbReference type="EMBL" id="CP107006">
    <property type="protein sequence ID" value="UYQ94404.1"/>
    <property type="molecule type" value="Genomic_DNA"/>
</dbReference>
<dbReference type="InterPro" id="IPR013324">
    <property type="entry name" value="RNA_pol_sigma_r3/r4-like"/>
</dbReference>
<keyword evidence="4" id="KW-0804">Transcription</keyword>
<evidence type="ECO:0000259" key="5">
    <source>
        <dbReference type="Pfam" id="PF04542"/>
    </source>
</evidence>
<comment type="similarity">
    <text evidence="1">Belongs to the sigma-70 factor family. ECF subfamily.</text>
</comment>
<evidence type="ECO:0000313" key="7">
    <source>
        <dbReference type="EMBL" id="UYQ94404.1"/>
    </source>
</evidence>
<evidence type="ECO:0000313" key="8">
    <source>
        <dbReference type="Proteomes" id="UP001162741"/>
    </source>
</evidence>
<protein>
    <submittedName>
        <fullName evidence="7">Sigma-70 family RNA polymerase sigma factor</fullName>
    </submittedName>
</protein>
<dbReference type="RefSeq" id="WP_264282297.1">
    <property type="nucleotide sequence ID" value="NZ_CP107006.1"/>
</dbReference>
<organism evidence="7 8">
    <name type="scientific">Chitinophaga horti</name>
    <dbReference type="NCBI Taxonomy" id="2920382"/>
    <lineage>
        <taxon>Bacteria</taxon>
        <taxon>Pseudomonadati</taxon>
        <taxon>Bacteroidota</taxon>
        <taxon>Chitinophagia</taxon>
        <taxon>Chitinophagales</taxon>
        <taxon>Chitinophagaceae</taxon>
        <taxon>Chitinophaga</taxon>
    </lineage>
</organism>
<name>A0ABY6J8D1_9BACT</name>
<proteinExistence type="inferred from homology"/>
<dbReference type="NCBIfam" id="TIGR02937">
    <property type="entry name" value="sigma70-ECF"/>
    <property type="match status" value="1"/>
</dbReference>
<dbReference type="InterPro" id="IPR013249">
    <property type="entry name" value="RNA_pol_sigma70_r4_t2"/>
</dbReference>
<sequence length="198" mass="23047">MDDSTLLSALQAKDAGAYEYFFKKYYRFLVLYALQFLEEDAAKDIVQEIFIDFWERKLYKRVDGDTLRGYIVRMTRNRCLNSLRNKRSRAQKEAKFIDTVSGKGAESAPVYWHHTEHPFLAVLPQLVQQLPQRQLEVVYHMYYDELSRTQTANKLNIAATTVASHAKNALKLLRSSLKLNPSAERNTHKDLCQLIVQD</sequence>
<reference evidence="7" key="1">
    <citation type="submission" date="2022-10" db="EMBL/GenBank/DDBJ databases">
        <title>Chitinophaga sp. nov., isolated from soil.</title>
        <authorList>
            <person name="Jeon C.O."/>
        </authorList>
    </citation>
    <scope>NUCLEOTIDE SEQUENCE</scope>
    <source>
        <strain evidence="7">R8</strain>
    </source>
</reference>
<dbReference type="Pfam" id="PF04542">
    <property type="entry name" value="Sigma70_r2"/>
    <property type="match status" value="1"/>
</dbReference>
<evidence type="ECO:0000256" key="4">
    <source>
        <dbReference type="ARBA" id="ARBA00023163"/>
    </source>
</evidence>
<evidence type="ECO:0000259" key="6">
    <source>
        <dbReference type="Pfam" id="PF08281"/>
    </source>
</evidence>
<keyword evidence="8" id="KW-1185">Reference proteome</keyword>
<dbReference type="InterPro" id="IPR039425">
    <property type="entry name" value="RNA_pol_sigma-70-like"/>
</dbReference>
<dbReference type="InterPro" id="IPR013325">
    <property type="entry name" value="RNA_pol_sigma_r2"/>
</dbReference>
<evidence type="ECO:0000256" key="3">
    <source>
        <dbReference type="ARBA" id="ARBA00023082"/>
    </source>
</evidence>
<dbReference type="InterPro" id="IPR036388">
    <property type="entry name" value="WH-like_DNA-bd_sf"/>
</dbReference>
<gene>
    <name evidence="7" type="ORF">MKQ68_04785</name>
</gene>
<dbReference type="Gene3D" id="1.10.10.10">
    <property type="entry name" value="Winged helix-like DNA-binding domain superfamily/Winged helix DNA-binding domain"/>
    <property type="match status" value="1"/>
</dbReference>
<dbReference type="Gene3D" id="1.10.1740.10">
    <property type="match status" value="1"/>
</dbReference>
<dbReference type="PANTHER" id="PTHR43133:SF46">
    <property type="entry name" value="RNA POLYMERASE SIGMA-70 FACTOR ECF SUBFAMILY"/>
    <property type="match status" value="1"/>
</dbReference>
<evidence type="ECO:0000256" key="1">
    <source>
        <dbReference type="ARBA" id="ARBA00010641"/>
    </source>
</evidence>
<feature type="domain" description="RNA polymerase sigma-70 region 2" evidence="5">
    <location>
        <begin position="22"/>
        <end position="88"/>
    </location>
</feature>
<accession>A0ABY6J8D1</accession>
<dbReference type="InterPro" id="IPR007627">
    <property type="entry name" value="RNA_pol_sigma70_r2"/>
</dbReference>
<dbReference type="InterPro" id="IPR014284">
    <property type="entry name" value="RNA_pol_sigma-70_dom"/>
</dbReference>
<dbReference type="Pfam" id="PF08281">
    <property type="entry name" value="Sigma70_r4_2"/>
    <property type="match status" value="1"/>
</dbReference>
<dbReference type="SUPFAM" id="SSF88946">
    <property type="entry name" value="Sigma2 domain of RNA polymerase sigma factors"/>
    <property type="match status" value="1"/>
</dbReference>
<keyword evidence="2" id="KW-0805">Transcription regulation</keyword>
<dbReference type="Proteomes" id="UP001162741">
    <property type="component" value="Chromosome"/>
</dbReference>
<evidence type="ECO:0000256" key="2">
    <source>
        <dbReference type="ARBA" id="ARBA00023015"/>
    </source>
</evidence>